<comment type="caution">
    <text evidence="1">The sequence shown here is derived from an EMBL/GenBank/DDBJ whole genome shotgun (WGS) entry which is preliminary data.</text>
</comment>
<dbReference type="RefSeq" id="XP_001835141.2">
    <property type="nucleotide sequence ID" value="XM_001835089.2"/>
</dbReference>
<dbReference type="Proteomes" id="UP000001861">
    <property type="component" value="Unassembled WGS sequence"/>
</dbReference>
<dbReference type="KEGG" id="cci:CC1G_07283"/>
<dbReference type="InParanoid" id="A8NNJ2"/>
<dbReference type="GeneID" id="6011668"/>
<gene>
    <name evidence="1" type="ORF">CC1G_07283</name>
</gene>
<dbReference type="EMBL" id="AACS02000012">
    <property type="protein sequence ID" value="EAU86625.2"/>
    <property type="molecule type" value="Genomic_DNA"/>
</dbReference>
<evidence type="ECO:0000313" key="1">
    <source>
        <dbReference type="EMBL" id="EAU86625.2"/>
    </source>
</evidence>
<dbReference type="HOGENOM" id="CLU_1938048_0_0_1"/>
<accession>A8NNJ2</accession>
<organism evidence="1 2">
    <name type="scientific">Coprinopsis cinerea (strain Okayama-7 / 130 / ATCC MYA-4618 / FGSC 9003)</name>
    <name type="common">Inky cap fungus</name>
    <name type="synonym">Hormographiella aspergillata</name>
    <dbReference type="NCBI Taxonomy" id="240176"/>
    <lineage>
        <taxon>Eukaryota</taxon>
        <taxon>Fungi</taxon>
        <taxon>Dikarya</taxon>
        <taxon>Basidiomycota</taxon>
        <taxon>Agaricomycotina</taxon>
        <taxon>Agaricomycetes</taxon>
        <taxon>Agaricomycetidae</taxon>
        <taxon>Agaricales</taxon>
        <taxon>Agaricineae</taxon>
        <taxon>Psathyrellaceae</taxon>
        <taxon>Coprinopsis</taxon>
    </lineage>
</organism>
<sequence length="130" mass="14557">MITSASNIAVQLFEHQWDTKKPLAALDVNKFALIPHFRFLISLLSTPRTMPNGDLQVLPADFDIFQKIKASKDVISTVVKKIAAKNSDDDEESDVESRILVEAFWQTRIQNGGFRPTSVPVQILFPAETS</sequence>
<proteinExistence type="predicted"/>
<reference evidence="1 2" key="1">
    <citation type="journal article" date="2010" name="Proc. Natl. Acad. Sci. U.S.A.">
        <title>Insights into evolution of multicellular fungi from the assembled chromosomes of the mushroom Coprinopsis cinerea (Coprinus cinereus).</title>
        <authorList>
            <person name="Stajich J.E."/>
            <person name="Wilke S.K."/>
            <person name="Ahren D."/>
            <person name="Au C.H."/>
            <person name="Birren B.W."/>
            <person name="Borodovsky M."/>
            <person name="Burns C."/>
            <person name="Canback B."/>
            <person name="Casselton L.A."/>
            <person name="Cheng C.K."/>
            <person name="Deng J."/>
            <person name="Dietrich F.S."/>
            <person name="Fargo D.C."/>
            <person name="Farman M.L."/>
            <person name="Gathman A.C."/>
            <person name="Goldberg J."/>
            <person name="Guigo R."/>
            <person name="Hoegger P.J."/>
            <person name="Hooker J.B."/>
            <person name="Huggins A."/>
            <person name="James T.Y."/>
            <person name="Kamada T."/>
            <person name="Kilaru S."/>
            <person name="Kodira C."/>
            <person name="Kues U."/>
            <person name="Kupfer D."/>
            <person name="Kwan H.S."/>
            <person name="Lomsadze A."/>
            <person name="Li W."/>
            <person name="Lilly W.W."/>
            <person name="Ma L.J."/>
            <person name="Mackey A.J."/>
            <person name="Manning G."/>
            <person name="Martin F."/>
            <person name="Muraguchi H."/>
            <person name="Natvig D.O."/>
            <person name="Palmerini H."/>
            <person name="Ramesh M.A."/>
            <person name="Rehmeyer C.J."/>
            <person name="Roe B.A."/>
            <person name="Shenoy N."/>
            <person name="Stanke M."/>
            <person name="Ter-Hovhannisyan V."/>
            <person name="Tunlid A."/>
            <person name="Velagapudi R."/>
            <person name="Vision T.J."/>
            <person name="Zeng Q."/>
            <person name="Zolan M.E."/>
            <person name="Pukkila P.J."/>
        </authorList>
    </citation>
    <scope>NUCLEOTIDE SEQUENCE [LARGE SCALE GENOMIC DNA]</scope>
    <source>
        <strain evidence="2">Okayama-7 / 130 / ATCC MYA-4618 / FGSC 9003</strain>
    </source>
</reference>
<protein>
    <submittedName>
        <fullName evidence="1">Uncharacterized protein</fullName>
    </submittedName>
</protein>
<name>A8NNJ2_COPC7</name>
<keyword evidence="2" id="KW-1185">Reference proteome</keyword>
<dbReference type="OrthoDB" id="73076at2759"/>
<evidence type="ECO:0000313" key="2">
    <source>
        <dbReference type="Proteomes" id="UP000001861"/>
    </source>
</evidence>
<dbReference type="AlphaFoldDB" id="A8NNJ2"/>
<dbReference type="VEuPathDB" id="FungiDB:CC1G_07283"/>